<gene>
    <name evidence="5" type="ORF">RHOBADRAFT_51181</name>
</gene>
<dbReference type="Gene3D" id="1.25.10.10">
    <property type="entry name" value="Leucine-rich Repeat Variant"/>
    <property type="match status" value="1"/>
</dbReference>
<feature type="domain" description="UNC-45/Cro1/She4 central" evidence="4">
    <location>
        <begin position="44"/>
        <end position="197"/>
    </location>
</feature>
<dbReference type="RefSeq" id="XP_018273353.1">
    <property type="nucleotide sequence ID" value="XM_018415699.1"/>
</dbReference>
<reference evidence="5 6" key="1">
    <citation type="journal article" date="2015" name="Front. Microbiol.">
        <title>Genome sequence of the plant growth promoting endophytic yeast Rhodotorula graminis WP1.</title>
        <authorList>
            <person name="Firrincieli A."/>
            <person name="Otillar R."/>
            <person name="Salamov A."/>
            <person name="Schmutz J."/>
            <person name="Khan Z."/>
            <person name="Redman R.S."/>
            <person name="Fleck N.D."/>
            <person name="Lindquist E."/>
            <person name="Grigoriev I.V."/>
            <person name="Doty S.L."/>
        </authorList>
    </citation>
    <scope>NUCLEOTIDE SEQUENCE [LARGE SCALE GENOMIC DNA]</scope>
    <source>
        <strain evidence="5 6">WP1</strain>
    </source>
</reference>
<organism evidence="5 6">
    <name type="scientific">Rhodotorula graminis (strain WP1)</name>
    <dbReference type="NCBI Taxonomy" id="578459"/>
    <lineage>
        <taxon>Eukaryota</taxon>
        <taxon>Fungi</taxon>
        <taxon>Dikarya</taxon>
        <taxon>Basidiomycota</taxon>
        <taxon>Pucciniomycotina</taxon>
        <taxon>Microbotryomycetes</taxon>
        <taxon>Sporidiobolales</taxon>
        <taxon>Sporidiobolaceae</taxon>
        <taxon>Rhodotorula</taxon>
    </lineage>
</organism>
<feature type="region of interest" description="Disordered" evidence="3">
    <location>
        <begin position="1"/>
        <end position="24"/>
    </location>
</feature>
<proteinExistence type="predicted"/>
<dbReference type="GO" id="GO:0051879">
    <property type="term" value="F:Hsp90 protein binding"/>
    <property type="evidence" value="ECO:0007669"/>
    <property type="project" value="TreeGrafter"/>
</dbReference>
<evidence type="ECO:0000313" key="5">
    <source>
        <dbReference type="EMBL" id="KPV77304.1"/>
    </source>
</evidence>
<dbReference type="SUPFAM" id="SSF48371">
    <property type="entry name" value="ARM repeat"/>
    <property type="match status" value="1"/>
</dbReference>
<dbReference type="InterPro" id="IPR016024">
    <property type="entry name" value="ARM-type_fold"/>
</dbReference>
<keyword evidence="6" id="KW-1185">Reference proteome</keyword>
<dbReference type="InterPro" id="IPR011989">
    <property type="entry name" value="ARM-like"/>
</dbReference>
<dbReference type="PANTHER" id="PTHR45994">
    <property type="entry name" value="FI21225P1"/>
    <property type="match status" value="1"/>
</dbReference>
<dbReference type="AlphaFoldDB" id="A0A194S9P0"/>
<keyword evidence="2" id="KW-0963">Cytoplasm</keyword>
<dbReference type="InterPro" id="IPR024660">
    <property type="entry name" value="UCS_central_dom"/>
</dbReference>
<sequence length="709" mass="73621">MSPAPSSPTSSSAKLESLLKRPPPLDLAPTDLSEVLQALDADVKPRALALATLARFLSPAPTSTTRTSLQHALQSLLAGTDSRDLVQGLSTLSAVLQVAPPLAADLLKDDSLRSHLEDAVELISQPPARSRAPAAARGERLALVELLSLAAGQLSMRALVRRSAGPWLEGLLGAPGETVSGEDAREKALAAVAVVKLRLGKDEGAATGLPPSEADAEEPPSRWTLEELARLAAELVPLGVRDKEPDDEVLLPALEALAYLTLYPSPSIKATATSTSLLTPLLSLAPKQPTAPTAASSARDYALATFLDHLTAFPTPDAEGEAAQLERLKRFAAAAAAKGAAKLEPESVESVSKRVALLVRHDPSPIPTVRQLCLSPSLQTRRLTARILHALATPQAVRGTLLQAGAARLFLSLVRQLPTPFSPANDTPAPQGLAKLLITSNPLLVLGPTPDSPLLLEAAAALALPLGAPAAAPASAAGGADLLPRFEALMALTNLASVGPTLADKLARLALRDRPTGTSLLAVVADEYLLSAHTMVRRAAAELVCNVVASDSGIAFFEPVTASASAAAGDNAAPPAPSAAATASTSRLHVLVALASSPDTSTRLAAAGALTSLVYSPTIVAALVGRPKWVELLVAPLEDDEAGVRHRVYEVWRVVGEAVRQMEDEARERARDGLKSGKVALRLSEARAREQVLELREVVEAAVAAVGET</sequence>
<evidence type="ECO:0000256" key="1">
    <source>
        <dbReference type="ARBA" id="ARBA00004496"/>
    </source>
</evidence>
<name>A0A194S9P0_RHOGW</name>
<protein>
    <recommendedName>
        <fullName evidence="4">UNC-45/Cro1/She4 central domain-containing protein</fullName>
    </recommendedName>
</protein>
<evidence type="ECO:0000313" key="6">
    <source>
        <dbReference type="Proteomes" id="UP000053890"/>
    </source>
</evidence>
<dbReference type="STRING" id="578459.A0A194S9P0"/>
<dbReference type="EMBL" id="KQ474074">
    <property type="protein sequence ID" value="KPV77304.1"/>
    <property type="molecule type" value="Genomic_DNA"/>
</dbReference>
<dbReference type="OMA" id="VCNLMTC"/>
<evidence type="ECO:0000256" key="3">
    <source>
        <dbReference type="SAM" id="MobiDB-lite"/>
    </source>
</evidence>
<accession>A0A194S9P0</accession>
<evidence type="ECO:0000259" key="4">
    <source>
        <dbReference type="Pfam" id="PF11701"/>
    </source>
</evidence>
<feature type="compositionally biased region" description="Low complexity" evidence="3">
    <location>
        <begin position="1"/>
        <end position="13"/>
    </location>
</feature>
<dbReference type="GeneID" id="28976147"/>
<dbReference type="Proteomes" id="UP000053890">
    <property type="component" value="Unassembled WGS sequence"/>
</dbReference>
<dbReference type="Pfam" id="PF11701">
    <property type="entry name" value="UNC45-central"/>
    <property type="match status" value="1"/>
</dbReference>
<evidence type="ECO:0000256" key="2">
    <source>
        <dbReference type="ARBA" id="ARBA00022490"/>
    </source>
</evidence>
<dbReference type="GO" id="GO:0005737">
    <property type="term" value="C:cytoplasm"/>
    <property type="evidence" value="ECO:0007669"/>
    <property type="project" value="UniProtKB-SubCell"/>
</dbReference>
<dbReference type="PANTHER" id="PTHR45994:SF1">
    <property type="entry name" value="FI21225P1"/>
    <property type="match status" value="1"/>
</dbReference>
<comment type="subcellular location">
    <subcellularLocation>
        <location evidence="1">Cytoplasm</location>
    </subcellularLocation>
</comment>
<dbReference type="OrthoDB" id="199930at2759"/>